<evidence type="ECO:0000256" key="1">
    <source>
        <dbReference type="SAM" id="MobiDB-lite"/>
    </source>
</evidence>
<dbReference type="GO" id="GO:0005634">
    <property type="term" value="C:nucleus"/>
    <property type="evidence" value="ECO:0007669"/>
    <property type="project" value="TreeGrafter"/>
</dbReference>
<proteinExistence type="predicted"/>
<dbReference type="PANTHER" id="PTHR13309">
    <property type="entry name" value="NUCLEAR FRAGILE X MENTAL RETARDATION PROTEIN INTERACTING PROTEIN 1"/>
    <property type="match status" value="1"/>
</dbReference>
<evidence type="ECO:0000259" key="2">
    <source>
        <dbReference type="Pfam" id="PF10453"/>
    </source>
</evidence>
<dbReference type="InterPro" id="IPR019496">
    <property type="entry name" value="NUFIP1_cons_dom"/>
</dbReference>
<feature type="region of interest" description="Disordered" evidence="1">
    <location>
        <begin position="265"/>
        <end position="294"/>
    </location>
</feature>
<dbReference type="PANTHER" id="PTHR13309:SF0">
    <property type="entry name" value="FMR1-INTERACTING PROTEIN NUFIP1"/>
    <property type="match status" value="1"/>
</dbReference>
<reference evidence="3" key="1">
    <citation type="submission" date="2019-10" db="EMBL/GenBank/DDBJ databases">
        <authorList>
            <person name="Zhang R."/>
            <person name="Pan Y."/>
            <person name="Wang J."/>
            <person name="Ma R."/>
            <person name="Yu S."/>
        </authorList>
    </citation>
    <scope>NUCLEOTIDE SEQUENCE</scope>
    <source>
        <strain evidence="3">LA-IB0</strain>
        <tissue evidence="3">Leaf</tissue>
    </source>
</reference>
<dbReference type="InterPro" id="IPR039136">
    <property type="entry name" value="NUFIP1-like"/>
</dbReference>
<comment type="caution">
    <text evidence="3">The sequence shown here is derived from an EMBL/GenBank/DDBJ whole genome shotgun (WGS) entry which is preliminary data.</text>
</comment>
<feature type="domain" description="FMR1-interacting protein 1 conserved" evidence="2">
    <location>
        <begin position="251"/>
        <end position="277"/>
    </location>
</feature>
<feature type="region of interest" description="Disordered" evidence="1">
    <location>
        <begin position="165"/>
        <end position="246"/>
    </location>
</feature>
<protein>
    <recommendedName>
        <fullName evidence="2">FMR1-interacting protein 1 conserved domain-containing protein</fullName>
    </recommendedName>
</protein>
<gene>
    <name evidence="3" type="ORF">BUALT_Bualt19G0055500</name>
</gene>
<evidence type="ECO:0000313" key="3">
    <source>
        <dbReference type="EMBL" id="KAG8363757.1"/>
    </source>
</evidence>
<dbReference type="GO" id="GO:0003723">
    <property type="term" value="F:RNA binding"/>
    <property type="evidence" value="ECO:0007669"/>
    <property type="project" value="InterPro"/>
</dbReference>
<dbReference type="EMBL" id="WHWC01000019">
    <property type="protein sequence ID" value="KAG8363757.1"/>
    <property type="molecule type" value="Genomic_DNA"/>
</dbReference>
<dbReference type="Proteomes" id="UP000826271">
    <property type="component" value="Unassembled WGS sequence"/>
</dbReference>
<accession>A0AAV6W5Q7</accession>
<dbReference type="Pfam" id="PF10453">
    <property type="entry name" value="NUFIP1"/>
    <property type="match status" value="1"/>
</dbReference>
<dbReference type="GO" id="GO:0000492">
    <property type="term" value="P:box C/D snoRNP assembly"/>
    <property type="evidence" value="ECO:0007669"/>
    <property type="project" value="TreeGrafter"/>
</dbReference>
<feature type="compositionally biased region" description="Basic and acidic residues" evidence="1">
    <location>
        <begin position="357"/>
        <end position="369"/>
    </location>
</feature>
<feature type="region of interest" description="Disordered" evidence="1">
    <location>
        <begin position="357"/>
        <end position="379"/>
    </location>
</feature>
<name>A0AAV6W5Q7_9LAMI</name>
<feature type="compositionally biased region" description="Basic and acidic residues" evidence="1">
    <location>
        <begin position="223"/>
        <end position="239"/>
    </location>
</feature>
<dbReference type="AlphaFoldDB" id="A0AAV6W5Q7"/>
<organism evidence="3 4">
    <name type="scientific">Buddleja alternifolia</name>
    <dbReference type="NCBI Taxonomy" id="168488"/>
    <lineage>
        <taxon>Eukaryota</taxon>
        <taxon>Viridiplantae</taxon>
        <taxon>Streptophyta</taxon>
        <taxon>Embryophyta</taxon>
        <taxon>Tracheophyta</taxon>
        <taxon>Spermatophyta</taxon>
        <taxon>Magnoliopsida</taxon>
        <taxon>eudicotyledons</taxon>
        <taxon>Gunneridae</taxon>
        <taxon>Pentapetalae</taxon>
        <taxon>asterids</taxon>
        <taxon>lamiids</taxon>
        <taxon>Lamiales</taxon>
        <taxon>Scrophulariaceae</taxon>
        <taxon>Buddlejeae</taxon>
        <taxon>Buddleja</taxon>
    </lineage>
</organism>
<evidence type="ECO:0000313" key="4">
    <source>
        <dbReference type="Proteomes" id="UP000826271"/>
    </source>
</evidence>
<feature type="compositionally biased region" description="Polar residues" evidence="1">
    <location>
        <begin position="211"/>
        <end position="222"/>
    </location>
</feature>
<sequence>MGNPGNFCPNPMEIRPQFQMGTFSNAQLAMPPFTNQNTFFAPNQFLPFPQAPLHNLNTNNLSQLFAHNAVNPPQFLPNGQLNVPNLVQNVNHLLQMQMQMQMRNCGPPNSGLFMNAHTGMANGNGVVQQSVNGDALKHMKPNAAVAKDSGSPQAKDNQNVFSRGAATSQNNAGFVNGVSDRNNSWRKPHSKNFVGNPKPQRGGFGKRQFNHRQNGQGSFKFNNENRGKGNKNIEAKKSNSYEQVQVGEKRSLALNYTEKEIQQWRAERRKNHPSNANKKRLTDNPTQPEATDEVAKIRRQQLKEILAKQAELGCEVAEIPSCYLSDAEVQRDGRQQYNKVYGKRGRFHNKGRFHKNDRFSQRQRRDPKNDSVNFQDRSGGFAKKQRLANDKREPSLLKKLLSSDIKRDKKHLLQVFRFMVMNSFFEDLPGKPLKFPVVIVKESSDGSEIAEEKPEMRLEYVNWYAAMFIQAL</sequence>
<keyword evidence="4" id="KW-1185">Reference proteome</keyword>